<evidence type="ECO:0000313" key="4">
    <source>
        <dbReference type="Proteomes" id="UP000024635"/>
    </source>
</evidence>
<feature type="domain" description="Saposin B-type" evidence="2">
    <location>
        <begin position="79"/>
        <end position="164"/>
    </location>
</feature>
<keyword evidence="1" id="KW-1015">Disulfide bond</keyword>
<dbReference type="Proteomes" id="UP000024635">
    <property type="component" value="Unassembled WGS sequence"/>
</dbReference>
<dbReference type="InterPro" id="IPR008139">
    <property type="entry name" value="SaposinB_dom"/>
</dbReference>
<dbReference type="InterPro" id="IPR011001">
    <property type="entry name" value="Saposin-like"/>
</dbReference>
<keyword evidence="4" id="KW-1185">Reference proteome</keyword>
<reference evidence="4" key="1">
    <citation type="journal article" date="2015" name="Nat. Genet.">
        <title>The genome and transcriptome of the zoonotic hookworm Ancylostoma ceylanicum identify infection-specific gene families.</title>
        <authorList>
            <person name="Schwarz E.M."/>
            <person name="Hu Y."/>
            <person name="Antoshechkin I."/>
            <person name="Miller M.M."/>
            <person name="Sternberg P.W."/>
            <person name="Aroian R.V."/>
        </authorList>
    </citation>
    <scope>NUCLEOTIDE SEQUENCE</scope>
    <source>
        <strain evidence="4">HY135</strain>
    </source>
</reference>
<accession>A0A016TK90</accession>
<dbReference type="SUPFAM" id="SSF47862">
    <property type="entry name" value="Saposin"/>
    <property type="match status" value="1"/>
</dbReference>
<dbReference type="EMBL" id="JARK01001432">
    <property type="protein sequence ID" value="EYC03091.1"/>
    <property type="molecule type" value="Genomic_DNA"/>
</dbReference>
<gene>
    <name evidence="3" type="primary">Acey_s0096.g2933</name>
    <name evidence="3" type="ORF">Y032_0096g2933</name>
</gene>
<evidence type="ECO:0000256" key="1">
    <source>
        <dbReference type="ARBA" id="ARBA00023157"/>
    </source>
</evidence>
<proteinExistence type="predicted"/>
<organism evidence="3 4">
    <name type="scientific">Ancylostoma ceylanicum</name>
    <dbReference type="NCBI Taxonomy" id="53326"/>
    <lineage>
        <taxon>Eukaryota</taxon>
        <taxon>Metazoa</taxon>
        <taxon>Ecdysozoa</taxon>
        <taxon>Nematoda</taxon>
        <taxon>Chromadorea</taxon>
        <taxon>Rhabditida</taxon>
        <taxon>Rhabditina</taxon>
        <taxon>Rhabditomorpha</taxon>
        <taxon>Strongyloidea</taxon>
        <taxon>Ancylostomatidae</taxon>
        <taxon>Ancylostomatinae</taxon>
        <taxon>Ancylostoma</taxon>
    </lineage>
</organism>
<sequence length="168" mass="18460">MAANGIDSSARGAVARRACRGREWVTAIDRPSRRRFTPRQPVVRQSVCACVPAYLPSMRQLALWFTAPICLLALNSTTSEEYCITCKAMMADCEQLFDDDFSSVTEEELTATTSSLCGKYYMGFEEVICSILCEVNAHDLLNALRDDVSIGTICEKGGVCRPRGNLAS</sequence>
<dbReference type="PROSITE" id="PS50015">
    <property type="entry name" value="SAP_B"/>
    <property type="match status" value="1"/>
</dbReference>
<evidence type="ECO:0000259" key="2">
    <source>
        <dbReference type="PROSITE" id="PS50015"/>
    </source>
</evidence>
<name>A0A016TK90_9BILA</name>
<comment type="caution">
    <text evidence="3">The sequence shown here is derived from an EMBL/GenBank/DDBJ whole genome shotgun (WGS) entry which is preliminary data.</text>
</comment>
<dbReference type="Gene3D" id="1.10.225.10">
    <property type="entry name" value="Saposin-like"/>
    <property type="match status" value="1"/>
</dbReference>
<dbReference type="OrthoDB" id="5865617at2759"/>
<evidence type="ECO:0000313" key="3">
    <source>
        <dbReference type="EMBL" id="EYC03091.1"/>
    </source>
</evidence>
<dbReference type="AlphaFoldDB" id="A0A016TK90"/>
<protein>
    <recommendedName>
        <fullName evidence="2">Saposin B-type domain-containing protein</fullName>
    </recommendedName>
</protein>